<accession>A0A5J4J0F7</accession>
<dbReference type="PANTHER" id="PTHR30329:SF21">
    <property type="entry name" value="LIPOPROTEIN YIAD-RELATED"/>
    <property type="match status" value="1"/>
</dbReference>
<dbReference type="InterPro" id="IPR009282">
    <property type="entry name" value="DUF937"/>
</dbReference>
<evidence type="ECO:0000256" key="2">
    <source>
        <dbReference type="ARBA" id="ARBA00023136"/>
    </source>
</evidence>
<organism evidence="7 8">
    <name type="scientific">Patiriisocius marinus</name>
    <dbReference type="NCBI Taxonomy" id="1397112"/>
    <lineage>
        <taxon>Bacteria</taxon>
        <taxon>Pseudomonadati</taxon>
        <taxon>Bacteroidota</taxon>
        <taxon>Flavobacteriia</taxon>
        <taxon>Flavobacteriales</taxon>
        <taxon>Flavobacteriaceae</taxon>
        <taxon>Patiriisocius</taxon>
    </lineage>
</organism>
<dbReference type="GO" id="GO:0009279">
    <property type="term" value="C:cell outer membrane"/>
    <property type="evidence" value="ECO:0007669"/>
    <property type="project" value="UniProtKB-SubCell"/>
</dbReference>
<protein>
    <recommendedName>
        <fullName evidence="6">OmpA-like domain-containing protein</fullName>
    </recommendedName>
</protein>
<dbReference type="AlphaFoldDB" id="A0A5J4J0F7"/>
<name>A0A5J4J0F7_9FLAO</name>
<dbReference type="Proteomes" id="UP000326509">
    <property type="component" value="Unassembled WGS sequence"/>
</dbReference>
<keyword evidence="2 4" id="KW-0472">Membrane</keyword>
<dbReference type="InterPro" id="IPR006664">
    <property type="entry name" value="OMP_bac"/>
</dbReference>
<dbReference type="Gene3D" id="3.30.1330.60">
    <property type="entry name" value="OmpA-like domain"/>
    <property type="match status" value="1"/>
</dbReference>
<reference evidence="7 8" key="1">
    <citation type="submission" date="2019-08" db="EMBL/GenBank/DDBJ databases">
        <title>Draft genome sequence of Ulvibacter marinus type strain NBRC 109484.</title>
        <authorList>
            <person name="Kawano K."/>
            <person name="Ushijima N."/>
            <person name="Kihara M."/>
            <person name="Itoh H."/>
        </authorList>
    </citation>
    <scope>NUCLEOTIDE SEQUENCE [LARGE SCALE GENOMIC DNA]</scope>
    <source>
        <strain evidence="7 8">NBRC 109484</strain>
    </source>
</reference>
<evidence type="ECO:0000256" key="4">
    <source>
        <dbReference type="PROSITE-ProRule" id="PRU00473"/>
    </source>
</evidence>
<dbReference type="Pfam" id="PF00691">
    <property type="entry name" value="OmpA"/>
    <property type="match status" value="1"/>
</dbReference>
<dbReference type="PRINTS" id="PR01023">
    <property type="entry name" value="NAFLGMOTY"/>
</dbReference>
<feature type="domain" description="OmpA-like" evidence="6">
    <location>
        <begin position="420"/>
        <end position="535"/>
    </location>
</feature>
<comment type="caution">
    <text evidence="7">The sequence shown here is derived from an EMBL/GenBank/DDBJ whole genome shotgun (WGS) entry which is preliminary data.</text>
</comment>
<evidence type="ECO:0000259" key="6">
    <source>
        <dbReference type="PROSITE" id="PS51123"/>
    </source>
</evidence>
<dbReference type="InterPro" id="IPR036737">
    <property type="entry name" value="OmpA-like_sf"/>
</dbReference>
<dbReference type="InterPro" id="IPR006665">
    <property type="entry name" value="OmpA-like"/>
</dbReference>
<dbReference type="Pfam" id="PF06078">
    <property type="entry name" value="DUF937"/>
    <property type="match status" value="1"/>
</dbReference>
<dbReference type="RefSeq" id="WP_151673885.1">
    <property type="nucleotide sequence ID" value="NZ_BKCG01000003.1"/>
</dbReference>
<proteinExistence type="predicted"/>
<dbReference type="PRINTS" id="PR01021">
    <property type="entry name" value="OMPADOMAIN"/>
</dbReference>
<dbReference type="PANTHER" id="PTHR30329">
    <property type="entry name" value="STATOR ELEMENT OF FLAGELLAR MOTOR COMPLEX"/>
    <property type="match status" value="1"/>
</dbReference>
<dbReference type="SUPFAM" id="SSF103088">
    <property type="entry name" value="OmpA-like"/>
    <property type="match status" value="1"/>
</dbReference>
<comment type="subcellular location">
    <subcellularLocation>
        <location evidence="1">Cell outer membrane</location>
    </subcellularLocation>
</comment>
<gene>
    <name evidence="7" type="ORF">ULMA_16280</name>
</gene>
<dbReference type="OrthoDB" id="9782229at2"/>
<dbReference type="PROSITE" id="PS51123">
    <property type="entry name" value="OMPA_2"/>
    <property type="match status" value="1"/>
</dbReference>
<evidence type="ECO:0000256" key="1">
    <source>
        <dbReference type="ARBA" id="ARBA00004442"/>
    </source>
</evidence>
<dbReference type="InterPro" id="IPR050330">
    <property type="entry name" value="Bact_OuterMem_StrucFunc"/>
</dbReference>
<feature type="transmembrane region" description="Helical" evidence="5">
    <location>
        <begin position="290"/>
        <end position="307"/>
    </location>
</feature>
<evidence type="ECO:0000313" key="7">
    <source>
        <dbReference type="EMBL" id="GER59520.1"/>
    </source>
</evidence>
<keyword evidence="5" id="KW-1133">Transmembrane helix</keyword>
<keyword evidence="3" id="KW-0998">Cell outer membrane</keyword>
<evidence type="ECO:0000256" key="5">
    <source>
        <dbReference type="SAM" id="Phobius"/>
    </source>
</evidence>
<keyword evidence="5" id="KW-0812">Transmembrane</keyword>
<sequence length="535" mass="52902">MAINLLDLFKQQLTDGVLEKVTGLIGGGDNSGSIQKGLMAAAPALLGGIMDKASSKEGAASIFNMLGNGSELAGLANLSTNPAESEGLLTKGQDLVTMALGDKATGVIDMVSSLAGIDKDKSSSLLSVAGSMISGVLGKQKAEGLDLGSFVGLLSNQGSFLDKFAPAGLTSLLGLASFSGISNKLGDLASGALGFAGNTGKAALDGAGKVAGAAAGAVSGAGKAAYDGAGKAGAAAAGAVSGAGKAAYDGAGKVVGGAAGLAGDAGKVAGAATGAATGAAKAGGSLLKKILPWAIGILALLFLFFFLKGCDSDKSILDNVTDAANETTGTVTNAGNSVVDAAGNAVDSTVDAAGNAVDAAGNAITTVTGGIKDASGNFVNAFGDVIGKFFSSDLPNGTKLNIPEGGFEDNFLSYIKDGKFEAGKYYAFDRLYFNTGSSSLSNESINQIENVVAIMKAYPDVKVLFRGHTDNTGSVEGNNKLSASRALAVKANLVEKGIDASRIGTKGMGSVEPIADNATPEGRAKNRRIDVSIVK</sequence>
<evidence type="ECO:0000313" key="8">
    <source>
        <dbReference type="Proteomes" id="UP000326509"/>
    </source>
</evidence>
<dbReference type="CDD" id="cd07185">
    <property type="entry name" value="OmpA_C-like"/>
    <property type="match status" value="1"/>
</dbReference>
<dbReference type="EMBL" id="BKCG01000003">
    <property type="protein sequence ID" value="GER59520.1"/>
    <property type="molecule type" value="Genomic_DNA"/>
</dbReference>
<evidence type="ECO:0000256" key="3">
    <source>
        <dbReference type="ARBA" id="ARBA00023237"/>
    </source>
</evidence>
<keyword evidence="8" id="KW-1185">Reference proteome</keyword>